<dbReference type="AlphaFoldDB" id="A0ABD3CH72"/>
<proteinExistence type="predicted"/>
<organism evidence="1 2">
    <name type="scientific">Castilleja foliolosa</name>
    <dbReference type="NCBI Taxonomy" id="1961234"/>
    <lineage>
        <taxon>Eukaryota</taxon>
        <taxon>Viridiplantae</taxon>
        <taxon>Streptophyta</taxon>
        <taxon>Embryophyta</taxon>
        <taxon>Tracheophyta</taxon>
        <taxon>Spermatophyta</taxon>
        <taxon>Magnoliopsida</taxon>
        <taxon>eudicotyledons</taxon>
        <taxon>Gunneridae</taxon>
        <taxon>Pentapetalae</taxon>
        <taxon>asterids</taxon>
        <taxon>lamiids</taxon>
        <taxon>Lamiales</taxon>
        <taxon>Orobanchaceae</taxon>
        <taxon>Pedicularideae</taxon>
        <taxon>Castillejinae</taxon>
        <taxon>Castilleja</taxon>
    </lineage>
</organism>
<reference evidence="2" key="1">
    <citation type="journal article" date="2024" name="IScience">
        <title>Strigolactones Initiate the Formation of Haustorium-like Structures in Castilleja.</title>
        <authorList>
            <person name="Buerger M."/>
            <person name="Peterson D."/>
            <person name="Chory J."/>
        </authorList>
    </citation>
    <scope>NUCLEOTIDE SEQUENCE [LARGE SCALE GENOMIC DNA]</scope>
</reference>
<dbReference type="EMBL" id="JAVIJP010000034">
    <property type="protein sequence ID" value="KAL3629258.1"/>
    <property type="molecule type" value="Genomic_DNA"/>
</dbReference>
<evidence type="ECO:0000313" key="1">
    <source>
        <dbReference type="EMBL" id="KAL3629258.1"/>
    </source>
</evidence>
<comment type="caution">
    <text evidence="1">The sequence shown here is derived from an EMBL/GenBank/DDBJ whole genome shotgun (WGS) entry which is preliminary data.</text>
</comment>
<keyword evidence="2" id="KW-1185">Reference proteome</keyword>
<protein>
    <recommendedName>
        <fullName evidence="3">F-box associated domain-containing protein</fullName>
    </recommendedName>
</protein>
<gene>
    <name evidence="1" type="ORF">CASFOL_026480</name>
</gene>
<accession>A0ABD3CH72</accession>
<dbReference type="Proteomes" id="UP001632038">
    <property type="component" value="Unassembled WGS sequence"/>
</dbReference>
<sequence length="141" mass="16254">MEYKAVVLVCPGEGKKRICCILTIGVDNSWRTVDSECELLQTTEFVHDPLITEGFVHWYIRDTNEVLTLNVETEIITETSVPIPRVVYGNRHNILLSTGRYLSLLRPCGEYCWEVWEMKPEILITGGERYVTYPWRLTSAA</sequence>
<name>A0ABD3CH72_9LAMI</name>
<evidence type="ECO:0008006" key="3">
    <source>
        <dbReference type="Google" id="ProtNLM"/>
    </source>
</evidence>
<evidence type="ECO:0000313" key="2">
    <source>
        <dbReference type="Proteomes" id="UP001632038"/>
    </source>
</evidence>